<evidence type="ECO:0000256" key="6">
    <source>
        <dbReference type="ARBA" id="ARBA00022771"/>
    </source>
</evidence>
<dbReference type="eggNOG" id="KOG3014">
    <property type="taxonomic scope" value="Eukaryota"/>
</dbReference>
<evidence type="ECO:0000256" key="5">
    <source>
        <dbReference type="ARBA" id="ARBA00022723"/>
    </source>
</evidence>
<evidence type="ECO:0000259" key="14">
    <source>
        <dbReference type="Pfam" id="PF13880"/>
    </source>
</evidence>
<keyword evidence="10" id="KW-0012">Acyltransferase</keyword>
<feature type="region of interest" description="Disordered" evidence="12">
    <location>
        <begin position="1"/>
        <end position="23"/>
    </location>
</feature>
<evidence type="ECO:0000256" key="1">
    <source>
        <dbReference type="ARBA" id="ARBA00004123"/>
    </source>
</evidence>
<dbReference type="SUPFAM" id="SSF55729">
    <property type="entry name" value="Acyl-CoA N-acyltransferases (Nat)"/>
    <property type="match status" value="1"/>
</dbReference>
<evidence type="ECO:0000256" key="11">
    <source>
        <dbReference type="ARBA" id="ARBA00032212"/>
    </source>
</evidence>
<sequence>MKFKKSTIKPKNPKAKVQGSLGFKSGESHLNQTKTCPECGMTFYKLVKKDQEIHQQYHKTFVNGVTWQWNIDPKKILGEYTIQTATGLKKKNAKVKVISVDKQSDSQIRRVDDTLKMVNLELNAPSGSDAWKTSKSSLVTPKAFIAVLDSHIIGICTTEAIEDPEKQSRWMILRTQTIVPKQCNRSAKLGVSRIWVAPLWRRYGIASRLLEIVLTNSVYGVKLTRSQVAFSQPSTNGGLLVQKFNGIVHKSGEMILPVYLE</sequence>
<comment type="subcellular location">
    <subcellularLocation>
        <location evidence="1">Nucleus</location>
    </subcellularLocation>
</comment>
<dbReference type="InterPro" id="IPR028005">
    <property type="entry name" value="AcTrfase_ESCO_Znf_dom"/>
</dbReference>
<dbReference type="PANTHER" id="PTHR45884">
    <property type="entry name" value="N-ACETYLTRANSFERASE ECO"/>
    <property type="match status" value="1"/>
</dbReference>
<keyword evidence="6" id="KW-0863">Zinc-finger</keyword>
<accession>G3BE13</accession>
<dbReference type="KEGG" id="cten:18250883"/>
<feature type="compositionally biased region" description="Basic residues" evidence="12">
    <location>
        <begin position="1"/>
        <end position="14"/>
    </location>
</feature>
<dbReference type="GO" id="GO:0005634">
    <property type="term" value="C:nucleus"/>
    <property type="evidence" value="ECO:0007669"/>
    <property type="project" value="UniProtKB-SubCell"/>
</dbReference>
<dbReference type="Gene3D" id="3.40.630.30">
    <property type="match status" value="1"/>
</dbReference>
<dbReference type="InterPro" id="IPR016181">
    <property type="entry name" value="Acyl_CoA_acyltransferase"/>
</dbReference>
<evidence type="ECO:0000256" key="10">
    <source>
        <dbReference type="ARBA" id="ARBA00023315"/>
    </source>
</evidence>
<evidence type="ECO:0000256" key="4">
    <source>
        <dbReference type="ARBA" id="ARBA00022679"/>
    </source>
</evidence>
<evidence type="ECO:0000313" key="16">
    <source>
        <dbReference type="Proteomes" id="UP000000707"/>
    </source>
</evidence>
<dbReference type="HOGENOM" id="CLU_039183_2_1_1"/>
<organism evidence="16">
    <name type="scientific">Candida tenuis (strain ATCC 10573 / BCRC 21748 / CBS 615 / JCM 9827 / NBRC 10315 / NRRL Y-1498 / VKM Y-70)</name>
    <name type="common">Yeast</name>
    <name type="synonym">Yamadazyma tenuis</name>
    <dbReference type="NCBI Taxonomy" id="590646"/>
    <lineage>
        <taxon>Eukaryota</taxon>
        <taxon>Fungi</taxon>
        <taxon>Dikarya</taxon>
        <taxon>Ascomycota</taxon>
        <taxon>Saccharomycotina</taxon>
        <taxon>Pichiomycetes</taxon>
        <taxon>Debaryomycetaceae</taxon>
        <taxon>Yamadazyma</taxon>
    </lineage>
</organism>
<keyword evidence="9" id="KW-0131">Cell cycle</keyword>
<evidence type="ECO:0000256" key="8">
    <source>
        <dbReference type="ARBA" id="ARBA00023242"/>
    </source>
</evidence>
<keyword evidence="4" id="KW-0808">Transferase</keyword>
<dbReference type="STRING" id="590646.G3BE13"/>
<evidence type="ECO:0000313" key="15">
    <source>
        <dbReference type="EMBL" id="EGV60431.1"/>
    </source>
</evidence>
<evidence type="ECO:0000256" key="2">
    <source>
        <dbReference type="ARBA" id="ARBA00005816"/>
    </source>
</evidence>
<comment type="similarity">
    <text evidence="2">Belongs to the acetyltransferase family. ECO subfamily.</text>
</comment>
<feature type="domain" description="N-acetyltransferase ESCO acetyl-transferase" evidence="14">
    <location>
        <begin position="186"/>
        <end position="246"/>
    </location>
</feature>
<dbReference type="GeneID" id="18250883"/>
<evidence type="ECO:0000259" key="13">
    <source>
        <dbReference type="Pfam" id="PF13878"/>
    </source>
</evidence>
<dbReference type="OrthoDB" id="428854at2759"/>
<evidence type="ECO:0000256" key="7">
    <source>
        <dbReference type="ARBA" id="ARBA00022833"/>
    </source>
</evidence>
<keyword evidence="8" id="KW-0539">Nucleus</keyword>
<protein>
    <recommendedName>
        <fullName evidence="3">N-acetyltransferase ECO1</fullName>
    </recommendedName>
    <alternativeName>
        <fullName evidence="11">Establishment of cohesion protein 1</fullName>
    </alternativeName>
</protein>
<evidence type="ECO:0000256" key="9">
    <source>
        <dbReference type="ARBA" id="ARBA00023306"/>
    </source>
</evidence>
<evidence type="ECO:0000256" key="3">
    <source>
        <dbReference type="ARBA" id="ARBA00022043"/>
    </source>
</evidence>
<dbReference type="EMBL" id="GL996528">
    <property type="protein sequence ID" value="EGV60431.1"/>
    <property type="molecule type" value="Genomic_DNA"/>
</dbReference>
<feature type="domain" description="N-acetyltransferase ESCO zinc-finger" evidence="13">
    <location>
        <begin position="26"/>
        <end position="59"/>
    </location>
</feature>
<gene>
    <name evidence="15" type="ORF">CANTEDRAFT_99855</name>
</gene>
<dbReference type="Proteomes" id="UP000000707">
    <property type="component" value="Unassembled WGS sequence"/>
</dbReference>
<dbReference type="Pfam" id="PF13878">
    <property type="entry name" value="zf-C2H2_3"/>
    <property type="match status" value="1"/>
</dbReference>
<dbReference type="InterPro" id="IPR028009">
    <property type="entry name" value="ESCO_Acetyltransf_dom"/>
</dbReference>
<reference evidence="15 16" key="1">
    <citation type="journal article" date="2011" name="Proc. Natl. Acad. Sci. U.S.A.">
        <title>Comparative genomics of xylose-fermenting fungi for enhanced biofuel production.</title>
        <authorList>
            <person name="Wohlbach D.J."/>
            <person name="Kuo A."/>
            <person name="Sato T.K."/>
            <person name="Potts K.M."/>
            <person name="Salamov A.A."/>
            <person name="LaButti K.M."/>
            <person name="Sun H."/>
            <person name="Clum A."/>
            <person name="Pangilinan J.L."/>
            <person name="Lindquist E.A."/>
            <person name="Lucas S."/>
            <person name="Lapidus A."/>
            <person name="Jin M."/>
            <person name="Gunawan C."/>
            <person name="Balan V."/>
            <person name="Dale B.E."/>
            <person name="Jeffries T.W."/>
            <person name="Zinkel R."/>
            <person name="Barry K.W."/>
            <person name="Grigoriev I.V."/>
            <person name="Gasch A.P."/>
        </authorList>
    </citation>
    <scope>NUCLEOTIDE SEQUENCE [LARGE SCALE GENOMIC DNA]</scope>
    <source>
        <strain evidence="16">ATCC 10573 / BCRC 21748 / CBS 615 / JCM 9827 / NBRC 10315 / NRRL Y-1498 / VKM Y-70</strain>
    </source>
</reference>
<keyword evidence="5" id="KW-0479">Metal-binding</keyword>
<dbReference type="GO" id="GO:0007064">
    <property type="term" value="P:mitotic sister chromatid cohesion"/>
    <property type="evidence" value="ECO:0007669"/>
    <property type="project" value="TreeGrafter"/>
</dbReference>
<dbReference type="PANTHER" id="PTHR45884:SF2">
    <property type="entry name" value="N-ACETYLTRANSFERASE ECO"/>
    <property type="match status" value="1"/>
</dbReference>
<evidence type="ECO:0000256" key="12">
    <source>
        <dbReference type="SAM" id="MobiDB-lite"/>
    </source>
</evidence>
<name>G3BE13_CANTC</name>
<dbReference type="AlphaFoldDB" id="G3BE13"/>
<dbReference type="GO" id="GO:0061733">
    <property type="term" value="F:protein-lysine-acetyltransferase activity"/>
    <property type="evidence" value="ECO:0007669"/>
    <property type="project" value="TreeGrafter"/>
</dbReference>
<keyword evidence="16" id="KW-1185">Reference proteome</keyword>
<dbReference type="GO" id="GO:0008270">
    <property type="term" value="F:zinc ion binding"/>
    <property type="evidence" value="ECO:0007669"/>
    <property type="project" value="UniProtKB-KW"/>
</dbReference>
<keyword evidence="7" id="KW-0862">Zinc</keyword>
<dbReference type="GO" id="GO:0000785">
    <property type="term" value="C:chromatin"/>
    <property type="evidence" value="ECO:0007669"/>
    <property type="project" value="TreeGrafter"/>
</dbReference>
<proteinExistence type="inferred from homology"/>
<dbReference type="Pfam" id="PF13880">
    <property type="entry name" value="Acetyltransf_13"/>
    <property type="match status" value="1"/>
</dbReference>